<evidence type="ECO:0000256" key="7">
    <source>
        <dbReference type="ARBA" id="ARBA00023242"/>
    </source>
</evidence>
<dbReference type="InterPro" id="IPR014780">
    <property type="entry name" value="tRNA_psdUridine_synth_TruB"/>
</dbReference>
<evidence type="ECO:0000256" key="5">
    <source>
        <dbReference type="ARBA" id="ARBA00022723"/>
    </source>
</evidence>
<evidence type="ECO:0000256" key="8">
    <source>
        <dbReference type="SAM" id="MobiDB-lite"/>
    </source>
</evidence>
<dbReference type="CDD" id="cd12148">
    <property type="entry name" value="fungal_TF_MHR"/>
    <property type="match status" value="1"/>
</dbReference>
<evidence type="ECO:0000256" key="2">
    <source>
        <dbReference type="ARBA" id="ARBA00008999"/>
    </source>
</evidence>
<accession>A0A1X0S6I3</accession>
<dbReference type="InterPro" id="IPR020103">
    <property type="entry name" value="PsdUridine_synth_cat_dom_sf"/>
</dbReference>
<dbReference type="InterPro" id="IPR001138">
    <property type="entry name" value="Zn2Cys6_DnaBD"/>
</dbReference>
<evidence type="ECO:0000256" key="1">
    <source>
        <dbReference type="ARBA" id="ARBA00001166"/>
    </source>
</evidence>
<dbReference type="CDD" id="cd00067">
    <property type="entry name" value="GAL4"/>
    <property type="match status" value="1"/>
</dbReference>
<dbReference type="HAMAP" id="MF_01080">
    <property type="entry name" value="TruB_bact"/>
    <property type="match status" value="1"/>
</dbReference>
<keyword evidence="5" id="KW-0479">Metal-binding</keyword>
<protein>
    <recommendedName>
        <fullName evidence="3">tRNA pseudouridine(55) synthase</fullName>
        <ecNumber evidence="3">5.4.99.25</ecNumber>
    </recommendedName>
</protein>
<dbReference type="EC" id="5.4.99.25" evidence="3"/>
<dbReference type="Gene3D" id="4.10.240.10">
    <property type="entry name" value="Zn(2)-C6 fungal-type DNA-binding domain"/>
    <property type="match status" value="1"/>
</dbReference>
<evidence type="ECO:0000256" key="3">
    <source>
        <dbReference type="ARBA" id="ARBA00012787"/>
    </source>
</evidence>
<sequence length="1052" mass="119839">MSASVVKQSIVSKDIQPRQKRFKVGKACFTCREKKIKCDGIQPCMQCKARKRPCTFSKDGMLDNSDHITDEGEKNDHVKKKIKTKNSNGNHSSHSNDSNLSHGNSRSSNASTSTSSSSSNSSDDNNNPIDNPTEKQKTIDILDKLANLLPGEGKEGKWEIDDGHLKLRGHHFYCNNPADTTDDRIEMPDRTVQKELISLYFNHGYSVFPILPRKLFLKQFEMETDQELMQPLLLFVLFAFGAQYKGKNSTQTADIYFKQAKQLLDKALNYPRPSTIIALALMSLYDGNFFDSRKKIYSSIAFQMCFDLNLMKDYSGDYIIEEENNIEILELRKRICWGCYYLDKIIHIQSGQPWMIRSKDIELDMPLLQPGDDITEHEILEVFVSSMKLMQIGERLIQNDQHIIIDNIHNELLHYLRSLPPHLQWTTTQSIIPPIPPPHSPRNSMVCQLHILYNLIELIILKPYSTSYKQRIITVSTNLIRLITLLTEKPKWILNYHFILSTLIESIKIQLKYSACEVLTIARHSRYMFQQSIQLLQLFLYARDSLYATINEFATKLDALLLSTNANNLNQHPLQQQQQHHQQQQSQQDIYDLLNPFILHDNNTPWSIDFSTIKTKSYTTPSVTAPSFTPHHDHLFHTSWRAAMTIPDRIHYPFAKLHLDFKPTATTPTPTHTTTTTTTTTTPPPNSNNTNSSNTTTTNNNNNYAQHHDLSTDQLAALVAQIQESSEKDNGSSASNTSTPNNDDLLFTLLSDTRQKDNHPHRQSFSHPYMNVGLGIYASAHQHHNDVIRQHMPDSSTRPVLLSHQGQAIPKGWYSREATNYVQHALSNEILGREKSNTRFKRKELIKIGHGGTLDPIAEGVLVLGIGNGCKELTKYLEGSKEYIVTARLGQATDTYDVDGKIVKEGRTDHLTWSLVKETLSTFKGQITQVPPIYSALKMNGKRLYDYARENIPLPEEIKPRVAFVKDIELLNYENDTCVFRVECGGGTYMRSIVHDMAIAMGTFGHMTALKRTKQGLFTLDDTLPLDWESISLANVKSKIEEKQQIVNLPKP</sequence>
<dbReference type="GO" id="GO:0003677">
    <property type="term" value="F:DNA binding"/>
    <property type="evidence" value="ECO:0007669"/>
    <property type="project" value="InterPro"/>
</dbReference>
<dbReference type="SMART" id="SM00066">
    <property type="entry name" value="GAL4"/>
    <property type="match status" value="1"/>
</dbReference>
<comment type="catalytic activity">
    <reaction evidence="1">
        <text>a uridine in mRNA = a pseudouridine in mRNA</text>
        <dbReference type="Rhea" id="RHEA:56644"/>
        <dbReference type="Rhea" id="RHEA-COMP:14658"/>
        <dbReference type="Rhea" id="RHEA-COMP:14659"/>
        <dbReference type="ChEBI" id="CHEBI:65314"/>
        <dbReference type="ChEBI" id="CHEBI:65315"/>
    </reaction>
</comment>
<dbReference type="VEuPathDB" id="FungiDB:BCV72DRAFT_226578"/>
<dbReference type="AlphaFoldDB" id="A0A1X0S6I3"/>
<organism evidence="10 11">
    <name type="scientific">Rhizopus microsporus</name>
    <dbReference type="NCBI Taxonomy" id="58291"/>
    <lineage>
        <taxon>Eukaryota</taxon>
        <taxon>Fungi</taxon>
        <taxon>Fungi incertae sedis</taxon>
        <taxon>Mucoromycota</taxon>
        <taxon>Mucoromycotina</taxon>
        <taxon>Mucoromycetes</taxon>
        <taxon>Mucorales</taxon>
        <taxon>Mucorineae</taxon>
        <taxon>Rhizopodaceae</taxon>
        <taxon>Rhizopus</taxon>
    </lineage>
</organism>
<proteinExistence type="inferred from homology"/>
<dbReference type="OMA" id="FKVGKAC"/>
<dbReference type="PROSITE" id="PS50048">
    <property type="entry name" value="ZN2_CY6_FUNGAL_2"/>
    <property type="match status" value="1"/>
</dbReference>
<dbReference type="GO" id="GO:0008270">
    <property type="term" value="F:zinc ion binding"/>
    <property type="evidence" value="ECO:0007669"/>
    <property type="project" value="InterPro"/>
</dbReference>
<dbReference type="NCBIfam" id="TIGR00431">
    <property type="entry name" value="TruB"/>
    <property type="match status" value="1"/>
</dbReference>
<dbReference type="VEuPathDB" id="FungiDB:BCV72DRAFT_308113"/>
<dbReference type="GO" id="GO:0005634">
    <property type="term" value="C:nucleus"/>
    <property type="evidence" value="ECO:0007669"/>
    <property type="project" value="TreeGrafter"/>
</dbReference>
<dbReference type="PANTHER" id="PTHR13767:SF2">
    <property type="entry name" value="PSEUDOURIDYLATE SYNTHASE TRUB1"/>
    <property type="match status" value="1"/>
</dbReference>
<dbReference type="InterPro" id="IPR007219">
    <property type="entry name" value="XnlR_reg_dom"/>
</dbReference>
<dbReference type="Proteomes" id="UP000242381">
    <property type="component" value="Unassembled WGS sequence"/>
</dbReference>
<dbReference type="GO" id="GO:0006351">
    <property type="term" value="P:DNA-templated transcription"/>
    <property type="evidence" value="ECO:0007669"/>
    <property type="project" value="InterPro"/>
</dbReference>
<gene>
    <name evidence="10" type="ORF">BCV71DRAFT_289874</name>
</gene>
<dbReference type="SUPFAM" id="SSF57701">
    <property type="entry name" value="Zn2/Cys6 DNA-binding domain"/>
    <property type="match status" value="1"/>
</dbReference>
<dbReference type="Pfam" id="PF00172">
    <property type="entry name" value="Zn_clus"/>
    <property type="match status" value="1"/>
</dbReference>
<evidence type="ECO:0000313" key="10">
    <source>
        <dbReference type="EMBL" id="ORE19923.1"/>
    </source>
</evidence>
<feature type="region of interest" description="Disordered" evidence="8">
    <location>
        <begin position="55"/>
        <end position="137"/>
    </location>
</feature>
<evidence type="ECO:0000256" key="6">
    <source>
        <dbReference type="ARBA" id="ARBA00023235"/>
    </source>
</evidence>
<dbReference type="SMART" id="SM00906">
    <property type="entry name" value="Fungal_trans"/>
    <property type="match status" value="1"/>
</dbReference>
<feature type="compositionally biased region" description="Low complexity" evidence="8">
    <location>
        <begin position="86"/>
        <end position="127"/>
    </location>
</feature>
<dbReference type="InterPro" id="IPR002501">
    <property type="entry name" value="PsdUridine_synth_N"/>
</dbReference>
<dbReference type="Pfam" id="PF04082">
    <property type="entry name" value="Fungal_trans"/>
    <property type="match status" value="1"/>
</dbReference>
<comment type="similarity">
    <text evidence="2">Belongs to the pseudouridine synthase TruB family.</text>
</comment>
<dbReference type="InterPro" id="IPR036864">
    <property type="entry name" value="Zn2-C6_fun-type_DNA-bd_sf"/>
</dbReference>
<dbReference type="GO" id="GO:0160148">
    <property type="term" value="F:tRNA pseudouridine(55) synthase activity"/>
    <property type="evidence" value="ECO:0007669"/>
    <property type="project" value="UniProtKB-EC"/>
</dbReference>
<dbReference type="GO" id="GO:0003723">
    <property type="term" value="F:RNA binding"/>
    <property type="evidence" value="ECO:0007669"/>
    <property type="project" value="InterPro"/>
</dbReference>
<feature type="compositionally biased region" description="Low complexity" evidence="8">
    <location>
        <begin position="663"/>
        <end position="703"/>
    </location>
</feature>
<evidence type="ECO:0000259" key="9">
    <source>
        <dbReference type="PROSITE" id="PS50048"/>
    </source>
</evidence>
<keyword evidence="7" id="KW-0539">Nucleus</keyword>
<feature type="region of interest" description="Disordered" evidence="8">
    <location>
        <begin position="723"/>
        <end position="745"/>
    </location>
</feature>
<feature type="compositionally biased region" description="Basic and acidic residues" evidence="8">
    <location>
        <begin position="60"/>
        <end position="76"/>
    </location>
</feature>
<dbReference type="Pfam" id="PF01509">
    <property type="entry name" value="TruB_N"/>
    <property type="match status" value="1"/>
</dbReference>
<feature type="region of interest" description="Disordered" evidence="8">
    <location>
        <begin position="662"/>
        <end position="706"/>
    </location>
</feature>
<dbReference type="EMBL" id="KV921302">
    <property type="protein sequence ID" value="ORE19923.1"/>
    <property type="molecule type" value="Genomic_DNA"/>
</dbReference>
<name>A0A1X0S6I3_RHIZD</name>
<dbReference type="GO" id="GO:0006400">
    <property type="term" value="P:tRNA modification"/>
    <property type="evidence" value="ECO:0007669"/>
    <property type="project" value="TreeGrafter"/>
</dbReference>
<keyword evidence="4" id="KW-0819">tRNA processing</keyword>
<dbReference type="GO" id="GO:1990481">
    <property type="term" value="P:mRNA pseudouridine synthesis"/>
    <property type="evidence" value="ECO:0007669"/>
    <property type="project" value="TreeGrafter"/>
</dbReference>
<evidence type="ECO:0000313" key="11">
    <source>
        <dbReference type="Proteomes" id="UP000242381"/>
    </source>
</evidence>
<dbReference type="PROSITE" id="PS00463">
    <property type="entry name" value="ZN2_CY6_FUNGAL_1"/>
    <property type="match status" value="1"/>
</dbReference>
<dbReference type="GO" id="GO:0000981">
    <property type="term" value="F:DNA-binding transcription factor activity, RNA polymerase II-specific"/>
    <property type="evidence" value="ECO:0007669"/>
    <property type="project" value="InterPro"/>
</dbReference>
<dbReference type="VEuPathDB" id="FungiDB:BCV72DRAFT_205502"/>
<dbReference type="SUPFAM" id="SSF55120">
    <property type="entry name" value="Pseudouridine synthase"/>
    <property type="match status" value="1"/>
</dbReference>
<reference evidence="10 11" key="1">
    <citation type="journal article" date="2016" name="Proc. Natl. Acad. Sci. U.S.A.">
        <title>Lipid metabolic changes in an early divergent fungus govern the establishment of a mutualistic symbiosis with endobacteria.</title>
        <authorList>
            <person name="Lastovetsky O.A."/>
            <person name="Gaspar M.L."/>
            <person name="Mondo S.J."/>
            <person name="LaButti K.M."/>
            <person name="Sandor L."/>
            <person name="Grigoriev I.V."/>
            <person name="Henry S.A."/>
            <person name="Pawlowska T.E."/>
        </authorList>
    </citation>
    <scope>NUCLEOTIDE SEQUENCE [LARGE SCALE GENOMIC DNA]</scope>
    <source>
        <strain evidence="10 11">ATCC 11559</strain>
    </source>
</reference>
<dbReference type="PANTHER" id="PTHR13767">
    <property type="entry name" value="TRNA-PSEUDOURIDINE SYNTHASE"/>
    <property type="match status" value="1"/>
</dbReference>
<keyword evidence="6" id="KW-0413">Isomerase</keyword>
<feature type="compositionally biased region" description="Polar residues" evidence="8">
    <location>
        <begin position="731"/>
        <end position="742"/>
    </location>
</feature>
<dbReference type="Gene3D" id="3.30.2350.10">
    <property type="entry name" value="Pseudouridine synthase"/>
    <property type="match status" value="1"/>
</dbReference>
<feature type="domain" description="Zn(2)-C6 fungal-type" evidence="9">
    <location>
        <begin position="27"/>
        <end position="56"/>
    </location>
</feature>
<evidence type="ECO:0000256" key="4">
    <source>
        <dbReference type="ARBA" id="ARBA00022694"/>
    </source>
</evidence>